<evidence type="ECO:0000313" key="3">
    <source>
        <dbReference type="Proteomes" id="UP001500280"/>
    </source>
</evidence>
<evidence type="ECO:0000313" key="2">
    <source>
        <dbReference type="EMBL" id="GAA1712426.1"/>
    </source>
</evidence>
<dbReference type="PROSITE" id="PS51725">
    <property type="entry name" value="ABM"/>
    <property type="match status" value="1"/>
</dbReference>
<dbReference type="SUPFAM" id="SSF54909">
    <property type="entry name" value="Dimeric alpha+beta barrel"/>
    <property type="match status" value="1"/>
</dbReference>
<keyword evidence="3" id="KW-1185">Reference proteome</keyword>
<organism evidence="2 3">
    <name type="scientific">Kribbella yunnanensis</name>
    <dbReference type="NCBI Taxonomy" id="190194"/>
    <lineage>
        <taxon>Bacteria</taxon>
        <taxon>Bacillati</taxon>
        <taxon>Actinomycetota</taxon>
        <taxon>Actinomycetes</taxon>
        <taxon>Propionibacteriales</taxon>
        <taxon>Kribbellaceae</taxon>
        <taxon>Kribbella</taxon>
    </lineage>
</organism>
<dbReference type="InterPro" id="IPR011008">
    <property type="entry name" value="Dimeric_a/b-barrel"/>
</dbReference>
<dbReference type="InterPro" id="IPR007138">
    <property type="entry name" value="ABM_dom"/>
</dbReference>
<accession>A0ABN2IV58</accession>
<dbReference type="EMBL" id="BAAANF010000023">
    <property type="protein sequence ID" value="GAA1712426.1"/>
    <property type="molecule type" value="Genomic_DNA"/>
</dbReference>
<protein>
    <submittedName>
        <fullName evidence="2">Antibiotic biosynthesis monooxygenase</fullName>
    </submittedName>
</protein>
<feature type="domain" description="ABM" evidence="1">
    <location>
        <begin position="15"/>
        <end position="111"/>
    </location>
</feature>
<comment type="caution">
    <text evidence="2">The sequence shown here is derived from an EMBL/GenBank/DDBJ whole genome shotgun (WGS) entry which is preliminary data.</text>
</comment>
<dbReference type="Pfam" id="PF03992">
    <property type="entry name" value="ABM"/>
    <property type="match status" value="1"/>
</dbReference>
<gene>
    <name evidence="2" type="ORF">GCM10009745_70790</name>
</gene>
<proteinExistence type="predicted"/>
<sequence length="117" mass="13110">MSQSLESQTGLDEPVTLIKHYTVPADEAEQFITAYQENARIMSTQPGFLRSRLHQPLADLPETRFFHIAEWNSGAELDKATANPEWLAAVKRLFNDSGLHITSDPAAYRVVVELNPS</sequence>
<dbReference type="Gene3D" id="3.30.70.100">
    <property type="match status" value="1"/>
</dbReference>
<keyword evidence="2" id="KW-0560">Oxidoreductase</keyword>
<name>A0ABN2IV58_9ACTN</name>
<dbReference type="Proteomes" id="UP001500280">
    <property type="component" value="Unassembled WGS sequence"/>
</dbReference>
<evidence type="ECO:0000259" key="1">
    <source>
        <dbReference type="PROSITE" id="PS51725"/>
    </source>
</evidence>
<dbReference type="GO" id="GO:0004497">
    <property type="term" value="F:monooxygenase activity"/>
    <property type="evidence" value="ECO:0007669"/>
    <property type="project" value="UniProtKB-KW"/>
</dbReference>
<reference evidence="2 3" key="1">
    <citation type="journal article" date="2019" name="Int. J. Syst. Evol. Microbiol.">
        <title>The Global Catalogue of Microorganisms (GCM) 10K type strain sequencing project: providing services to taxonomists for standard genome sequencing and annotation.</title>
        <authorList>
            <consortium name="The Broad Institute Genomics Platform"/>
            <consortium name="The Broad Institute Genome Sequencing Center for Infectious Disease"/>
            <person name="Wu L."/>
            <person name="Ma J."/>
        </authorList>
    </citation>
    <scope>NUCLEOTIDE SEQUENCE [LARGE SCALE GENOMIC DNA]</scope>
    <source>
        <strain evidence="2 3">JCM 14307</strain>
    </source>
</reference>
<keyword evidence="2" id="KW-0503">Monooxygenase</keyword>
<dbReference type="RefSeq" id="WP_344162228.1">
    <property type="nucleotide sequence ID" value="NZ_BAAANF010000023.1"/>
</dbReference>